<dbReference type="InterPro" id="IPR052158">
    <property type="entry name" value="INH-QAR"/>
</dbReference>
<dbReference type="Proteomes" id="UP001432017">
    <property type="component" value="Unassembled WGS sequence"/>
</dbReference>
<dbReference type="Gene3D" id="3.40.50.880">
    <property type="match status" value="1"/>
</dbReference>
<dbReference type="Gene3D" id="1.10.10.60">
    <property type="entry name" value="Homeodomain-like"/>
    <property type="match status" value="2"/>
</dbReference>
<proteinExistence type="predicted"/>
<accession>A0ABU7ZG30</accession>
<dbReference type="SMART" id="SM00342">
    <property type="entry name" value="HTH_ARAC"/>
    <property type="match status" value="1"/>
</dbReference>
<gene>
    <name evidence="4" type="ORF">V6W77_07650</name>
</gene>
<comment type="caution">
    <text evidence="4">The sequence shown here is derived from an EMBL/GenBank/DDBJ whole genome shotgun (WGS) entry which is preliminary data.</text>
</comment>
<dbReference type="SUPFAM" id="SSF46689">
    <property type="entry name" value="Homeodomain-like"/>
    <property type="match status" value="2"/>
</dbReference>
<dbReference type="InterPro" id="IPR029062">
    <property type="entry name" value="Class_I_gatase-like"/>
</dbReference>
<dbReference type="Pfam" id="PF01965">
    <property type="entry name" value="DJ-1_PfpI"/>
    <property type="match status" value="1"/>
</dbReference>
<evidence type="ECO:0000313" key="4">
    <source>
        <dbReference type="EMBL" id="MEG9476149.1"/>
    </source>
</evidence>
<dbReference type="SUPFAM" id="SSF52317">
    <property type="entry name" value="Class I glutamine amidotransferase-like"/>
    <property type="match status" value="1"/>
</dbReference>
<feature type="domain" description="HTH araC/xylS-type" evidence="3">
    <location>
        <begin position="215"/>
        <end position="313"/>
    </location>
</feature>
<evidence type="ECO:0000256" key="2">
    <source>
        <dbReference type="ARBA" id="ARBA00023163"/>
    </source>
</evidence>
<evidence type="ECO:0000256" key="1">
    <source>
        <dbReference type="ARBA" id="ARBA00023015"/>
    </source>
</evidence>
<dbReference type="EMBL" id="JBAJJM010000010">
    <property type="protein sequence ID" value="MEG9476149.1"/>
    <property type="molecule type" value="Genomic_DNA"/>
</dbReference>
<dbReference type="RefSeq" id="WP_283386986.1">
    <property type="nucleotide sequence ID" value="NZ_JBAJJL010000011.1"/>
</dbReference>
<keyword evidence="1" id="KW-0805">Transcription regulation</keyword>
<dbReference type="InterPro" id="IPR002818">
    <property type="entry name" value="DJ-1/PfpI"/>
</dbReference>
<dbReference type="PROSITE" id="PS01124">
    <property type="entry name" value="HTH_ARAC_FAMILY_2"/>
    <property type="match status" value="1"/>
</dbReference>
<keyword evidence="2" id="KW-0804">Transcription</keyword>
<sequence length="319" mass="35653">MNLPKVAFVLYPNFNPIVLVPPQMIFMAEIDGLPLFECKTVSEEQLQAVGNGGKITISADEDLNYLDEADLIVIAGWADLNTPPSSLFSEALQRNYQRGATIIGLCYGTYALAYSGLLNGKMAATHWLAEADFSQRFPQIKLDLNALYVEQDRLITSAGAMAGLDCCLAIVRKFHGVKVSNRLARMLVSAPHRDGGQAQFIEQPIATRTNNQTINQLLDFLRENLNNAHTIDELAERLAMSRSTFTRHFRKATGMAVGEWLIETRLQRGRELLESSDLSIEQIAAEIGFQTATSFRQHFKTKHFVSPSQWRRNFGSLTL</sequence>
<dbReference type="InterPro" id="IPR009057">
    <property type="entry name" value="Homeodomain-like_sf"/>
</dbReference>
<dbReference type="PANTHER" id="PTHR43130">
    <property type="entry name" value="ARAC-FAMILY TRANSCRIPTIONAL REGULATOR"/>
    <property type="match status" value="1"/>
</dbReference>
<dbReference type="InterPro" id="IPR018060">
    <property type="entry name" value="HTH_AraC"/>
</dbReference>
<evidence type="ECO:0000313" key="5">
    <source>
        <dbReference type="Proteomes" id="UP001432017"/>
    </source>
</evidence>
<name>A0ABU7ZG30_9PAST</name>
<reference evidence="4" key="1">
    <citation type="submission" date="2023-12" db="EMBL/GenBank/DDBJ databases">
        <title>Mannheima indologenes sp. nov. proposed for Clade V organisms of Mannheimia.</title>
        <authorList>
            <person name="Christensen H."/>
        </authorList>
    </citation>
    <scope>NUCLEOTIDE SEQUENCE</scope>
    <source>
        <strain evidence="4">M14.4</strain>
    </source>
</reference>
<dbReference type="PANTHER" id="PTHR43130:SF3">
    <property type="entry name" value="HTH-TYPE TRANSCRIPTIONAL REGULATOR RV1931C"/>
    <property type="match status" value="1"/>
</dbReference>
<keyword evidence="5" id="KW-1185">Reference proteome</keyword>
<protein>
    <submittedName>
        <fullName evidence="4">Helix-turn-helix domain-containing protein</fullName>
    </submittedName>
</protein>
<dbReference type="CDD" id="cd03137">
    <property type="entry name" value="GATase1_AraC_1"/>
    <property type="match status" value="1"/>
</dbReference>
<dbReference type="Pfam" id="PF12833">
    <property type="entry name" value="HTH_18"/>
    <property type="match status" value="1"/>
</dbReference>
<evidence type="ECO:0000259" key="3">
    <source>
        <dbReference type="PROSITE" id="PS01124"/>
    </source>
</evidence>
<organism evidence="4 5">
    <name type="scientific">Mannheimia indoligenes</name>
    <dbReference type="NCBI Taxonomy" id="3103145"/>
    <lineage>
        <taxon>Bacteria</taxon>
        <taxon>Pseudomonadati</taxon>
        <taxon>Pseudomonadota</taxon>
        <taxon>Gammaproteobacteria</taxon>
        <taxon>Pasteurellales</taxon>
        <taxon>Pasteurellaceae</taxon>
        <taxon>Mannheimia</taxon>
    </lineage>
</organism>